<protein>
    <submittedName>
        <fullName evidence="2">Uncharacterized protein</fullName>
    </submittedName>
</protein>
<dbReference type="Gene3D" id="2.130.10.10">
    <property type="entry name" value="YVTN repeat-like/Quinoprotein amine dehydrogenase"/>
    <property type="match status" value="1"/>
</dbReference>
<dbReference type="EMBL" id="CP042382">
    <property type="protein sequence ID" value="QEA37770.1"/>
    <property type="molecule type" value="Genomic_DNA"/>
</dbReference>
<evidence type="ECO:0000313" key="2">
    <source>
        <dbReference type="EMBL" id="QEA37770.1"/>
    </source>
</evidence>
<dbReference type="OrthoDB" id="5290932at2"/>
<dbReference type="RefSeq" id="WP_147182837.1">
    <property type="nucleotide sequence ID" value="NZ_CP042382.1"/>
</dbReference>
<evidence type="ECO:0000313" key="3">
    <source>
        <dbReference type="Proteomes" id="UP000321272"/>
    </source>
</evidence>
<keyword evidence="3" id="KW-1185">Reference proteome</keyword>
<organism evidence="2 3">
    <name type="scientific">Pistricoccus aurantiacus</name>
    <dbReference type="NCBI Taxonomy" id="1883414"/>
    <lineage>
        <taxon>Bacteria</taxon>
        <taxon>Pseudomonadati</taxon>
        <taxon>Pseudomonadota</taxon>
        <taxon>Gammaproteobacteria</taxon>
        <taxon>Oceanospirillales</taxon>
        <taxon>Halomonadaceae</taxon>
        <taxon>Pistricoccus</taxon>
    </lineage>
</organism>
<name>A0A5B8SSJ8_9GAMM</name>
<dbReference type="InterPro" id="IPR015943">
    <property type="entry name" value="WD40/YVTN_repeat-like_dom_sf"/>
</dbReference>
<feature type="signal peptide" evidence="1">
    <location>
        <begin position="1"/>
        <end position="20"/>
    </location>
</feature>
<dbReference type="InterPro" id="IPR011044">
    <property type="entry name" value="Quino_amine_DH_bsu"/>
</dbReference>
<proteinExistence type="predicted"/>
<feature type="chain" id="PRO_5022671743" evidence="1">
    <location>
        <begin position="21"/>
        <end position="603"/>
    </location>
</feature>
<dbReference type="SUPFAM" id="SSF50969">
    <property type="entry name" value="YVTN repeat-like/Quinoprotein amine dehydrogenase"/>
    <property type="match status" value="1"/>
</dbReference>
<dbReference type="KEGG" id="paur:FGL86_00935"/>
<evidence type="ECO:0000256" key="1">
    <source>
        <dbReference type="SAM" id="SignalP"/>
    </source>
</evidence>
<sequence>MSIARRVLILALAAALPVAAAAPVEDERVLSVQITGDEGPLAAGQPATVHLAARDPASGYPLIGLQPALWLVPASERMQSQDCAVWVSRLYNAPVPPLGAIDLNGFDLVEATADGRLALVDPQLNLATANIKAIETLGEVPVGWAIDERGDVLAAALHDARRVDFLSMEPFRRVQSADLPAAPTGLLEHGDTFWVPTDDGSVIQFAADGRQMSTFAVGDGHVFAGLAGRDGLYVAAADGRGAFLSGTGAASRFDLQQPVAATAFSALADSLFAIGADGDVLLRVARDAVTAPRMLPLSGRIRAITADPAGRFMALEAADRLSVTILDTESDRERWTIDTRDPLIGMQFSDEFLYLMHERQGGVTRVLFDPEGGPPGVAAIAAGSRSDALQRASILPMMARIPEVGMIVASTRDKAAYMLAEDGMQAAMSSLPLKAGVPAGILLRYRGLSPAAMPGSYEVSVVPRYGGPHLAVVRIEQPDLVHCARVEVAGPPRPAALKDDESTAVRVGLVVAGQPQEGQRQLRFAFTGDLPKTTLPQRALLMDARAGWRRIATRFKHEGDQIVADLEIAGAGPLRLFVEYRDPAGDLRTIATALHANEGGPSR</sequence>
<gene>
    <name evidence="2" type="ORF">FGL86_00935</name>
</gene>
<accession>A0A5B8SSJ8</accession>
<reference evidence="2 3" key="1">
    <citation type="submission" date="2019-06" db="EMBL/GenBank/DDBJ databases">
        <title>Genome analyses of bacteria isolated from kimchi.</title>
        <authorList>
            <person name="Lee S."/>
            <person name="Ahn S."/>
            <person name="Roh S."/>
        </authorList>
    </citation>
    <scope>NUCLEOTIDE SEQUENCE [LARGE SCALE GENOMIC DNA]</scope>
    <source>
        <strain evidence="2 3">CBA4606</strain>
    </source>
</reference>
<dbReference type="AlphaFoldDB" id="A0A5B8SSJ8"/>
<dbReference type="Proteomes" id="UP000321272">
    <property type="component" value="Chromosome"/>
</dbReference>
<keyword evidence="1" id="KW-0732">Signal</keyword>